<evidence type="ECO:0000313" key="3">
    <source>
        <dbReference type="Proteomes" id="UP001151752"/>
    </source>
</evidence>
<gene>
    <name evidence="2" type="ORF">OIU74_001456</name>
</gene>
<dbReference type="SUPFAM" id="SSF81383">
    <property type="entry name" value="F-box domain"/>
    <property type="match status" value="1"/>
</dbReference>
<name>A0A9Q1AN71_9ROSI</name>
<dbReference type="AlphaFoldDB" id="A0A9Q1AN71"/>
<reference evidence="2" key="2">
    <citation type="journal article" date="2023" name="Int. J. Mol. Sci.">
        <title>De Novo Assembly and Annotation of 11 Diverse Shrub Willow (Salix) Genomes Reveals Novel Gene Organization in Sex-Linked Regions.</title>
        <authorList>
            <person name="Hyden B."/>
            <person name="Feng K."/>
            <person name="Yates T.B."/>
            <person name="Jawdy S."/>
            <person name="Cereghino C."/>
            <person name="Smart L.B."/>
            <person name="Muchero W."/>
        </authorList>
    </citation>
    <scope>NUCLEOTIDE SEQUENCE</scope>
    <source>
        <tissue evidence="2">Shoot tip</tissue>
    </source>
</reference>
<reference evidence="2" key="1">
    <citation type="submission" date="2022-11" db="EMBL/GenBank/DDBJ databases">
        <authorList>
            <person name="Hyden B.L."/>
            <person name="Feng K."/>
            <person name="Yates T."/>
            <person name="Jawdy S."/>
            <person name="Smart L.B."/>
            <person name="Muchero W."/>
        </authorList>
    </citation>
    <scope>NUCLEOTIDE SEQUENCE</scope>
    <source>
        <tissue evidence="2">Shoot tip</tissue>
    </source>
</reference>
<dbReference type="PANTHER" id="PTHR31482:SF2">
    <property type="entry name" value="F-BOX DOMAIN-CONTAINING PROTEIN"/>
    <property type="match status" value="1"/>
</dbReference>
<dbReference type="Pfam" id="PF00646">
    <property type="entry name" value="F-box"/>
    <property type="match status" value="1"/>
</dbReference>
<dbReference type="EMBL" id="JAPFFM010000001">
    <property type="protein sequence ID" value="KAJ6777478.1"/>
    <property type="molecule type" value="Genomic_DNA"/>
</dbReference>
<evidence type="ECO:0000259" key="1">
    <source>
        <dbReference type="PROSITE" id="PS50181"/>
    </source>
</evidence>
<dbReference type="PANTHER" id="PTHR31482">
    <property type="entry name" value="ESTS AU081301(E20138)"/>
    <property type="match status" value="1"/>
</dbReference>
<organism evidence="2 3">
    <name type="scientific">Salix koriyanagi</name>
    <dbReference type="NCBI Taxonomy" id="2511006"/>
    <lineage>
        <taxon>Eukaryota</taxon>
        <taxon>Viridiplantae</taxon>
        <taxon>Streptophyta</taxon>
        <taxon>Embryophyta</taxon>
        <taxon>Tracheophyta</taxon>
        <taxon>Spermatophyta</taxon>
        <taxon>Magnoliopsida</taxon>
        <taxon>eudicotyledons</taxon>
        <taxon>Gunneridae</taxon>
        <taxon>Pentapetalae</taxon>
        <taxon>rosids</taxon>
        <taxon>fabids</taxon>
        <taxon>Malpighiales</taxon>
        <taxon>Salicaceae</taxon>
        <taxon>Saliceae</taxon>
        <taxon>Salix</taxon>
    </lineage>
</organism>
<dbReference type="PROSITE" id="PS50181">
    <property type="entry name" value="FBOX"/>
    <property type="match status" value="1"/>
</dbReference>
<sequence length="266" mass="30152">MRLSGSARAEKSSLDDEAGGMSVLDLPELALECILERLPPAGLCSMAGVCTSLREREWQRHLASRKDLGSCKQGKPKWFMRPLSMFWPSSWSTPKAVPINNSKQRSSPPVNSIMSWYLALETGKFWFPAQVFNRENGDVGFMLSCYDASLSYDPGTDAFQVRYPSHGRRAIARESGVPWERLRAPPFDTSPHDLHISDCLNDVRPGDHIEIQWRKNKEFPYGWWYGVVGHLKSCDGNENYCRCHNSGEFISSFLPSNFHLKLHVIA</sequence>
<keyword evidence="3" id="KW-1185">Reference proteome</keyword>
<dbReference type="Proteomes" id="UP001151752">
    <property type="component" value="Chromosome 16"/>
</dbReference>
<dbReference type="CDD" id="cd09917">
    <property type="entry name" value="F-box_SF"/>
    <property type="match status" value="1"/>
</dbReference>
<protein>
    <recommendedName>
        <fullName evidence="1">F-box domain-containing protein</fullName>
    </recommendedName>
</protein>
<proteinExistence type="predicted"/>
<dbReference type="InterPro" id="IPR001810">
    <property type="entry name" value="F-box_dom"/>
</dbReference>
<accession>A0A9Q1AN71</accession>
<feature type="domain" description="F-box" evidence="1">
    <location>
        <begin position="20"/>
        <end position="61"/>
    </location>
</feature>
<evidence type="ECO:0000313" key="2">
    <source>
        <dbReference type="EMBL" id="KAJ6777478.1"/>
    </source>
</evidence>
<dbReference type="InterPro" id="IPR036047">
    <property type="entry name" value="F-box-like_dom_sf"/>
</dbReference>
<comment type="caution">
    <text evidence="2">The sequence shown here is derived from an EMBL/GenBank/DDBJ whole genome shotgun (WGS) entry which is preliminary data.</text>
</comment>